<evidence type="ECO:0000313" key="1">
    <source>
        <dbReference type="EMBL" id="AVD99719.1"/>
    </source>
</evidence>
<sequence>MKVSYRCNECPKDKAPEPTTDLDEFKGHMYCVHGLSSNDIEVQDILIRKVKRGQD</sequence>
<evidence type="ECO:0000313" key="2">
    <source>
        <dbReference type="Proteomes" id="UP000240246"/>
    </source>
</evidence>
<keyword evidence="2" id="KW-1185">Reference proteome</keyword>
<accession>A0A2L1IX03</accession>
<dbReference type="Proteomes" id="UP000240246">
    <property type="component" value="Segment"/>
</dbReference>
<organism evidence="1 2">
    <name type="scientific">Mycobacterium phage Cuke</name>
    <dbReference type="NCBI Taxonomy" id="2079417"/>
    <lineage>
        <taxon>Viruses</taxon>
        <taxon>Duplodnaviria</taxon>
        <taxon>Heunggongvirae</taxon>
        <taxon>Uroviricota</taxon>
        <taxon>Caudoviricetes</taxon>
        <taxon>Cukevirus</taxon>
        <taxon>Cukevirus cuke</taxon>
    </lineage>
</organism>
<name>A0A2L1IX03_9CAUD</name>
<dbReference type="EMBL" id="MG757156">
    <property type="protein sequence ID" value="AVD99719.1"/>
    <property type="molecule type" value="Genomic_DNA"/>
</dbReference>
<proteinExistence type="predicted"/>
<protein>
    <submittedName>
        <fullName evidence="1">Uncharacterized protein</fullName>
    </submittedName>
</protein>
<reference evidence="2" key="1">
    <citation type="submission" date="2018-01" db="EMBL/GenBank/DDBJ databases">
        <authorList>
            <person name="Gaut B.S."/>
            <person name="Morton B.R."/>
            <person name="Clegg M.T."/>
            <person name="Duvall M.R."/>
        </authorList>
    </citation>
    <scope>NUCLEOTIDE SEQUENCE [LARGE SCALE GENOMIC DNA]</scope>
</reference>
<gene>
    <name evidence="1" type="ORF">SEA_CUKE_103</name>
</gene>